<evidence type="ECO:0000259" key="6">
    <source>
        <dbReference type="Pfam" id="PF08245"/>
    </source>
</evidence>
<dbReference type="Pfam" id="PF02875">
    <property type="entry name" value="Mur_ligase_C"/>
    <property type="match status" value="1"/>
</dbReference>
<keyword evidence="2" id="KW-0132">Cell division</keyword>
<dbReference type="SUPFAM" id="SSF53244">
    <property type="entry name" value="MurD-like peptide ligases, peptide-binding domain"/>
    <property type="match status" value="1"/>
</dbReference>
<dbReference type="GO" id="GO:0016881">
    <property type="term" value="F:acid-amino acid ligase activity"/>
    <property type="evidence" value="ECO:0007669"/>
    <property type="project" value="InterPro"/>
</dbReference>
<organism evidence="7 8">
    <name type="scientific">Candidatus Lloydbacteria bacterium RIFCSPHIGHO2_02_FULL_50_13</name>
    <dbReference type="NCBI Taxonomy" id="1798661"/>
    <lineage>
        <taxon>Bacteria</taxon>
        <taxon>Candidatus Lloydiibacteriota</taxon>
    </lineage>
</organism>
<comment type="pathway">
    <text evidence="2">Cell wall biogenesis; peptidoglycan biosynthesis.</text>
</comment>
<dbReference type="InterPro" id="IPR013221">
    <property type="entry name" value="Mur_ligase_cen"/>
</dbReference>
<evidence type="ECO:0008006" key="9">
    <source>
        <dbReference type="Google" id="ProtNLM"/>
    </source>
</evidence>
<keyword evidence="2" id="KW-0961">Cell wall biogenesis/degradation</keyword>
<dbReference type="PANTHER" id="PTHR23135:SF4">
    <property type="entry name" value="UDP-N-ACETYLMURAMOYL-L-ALANYL-D-GLUTAMATE--2,6-DIAMINOPIMELATE LIGASE MURE HOMOLOG, CHLOROPLASTIC"/>
    <property type="match status" value="1"/>
</dbReference>
<dbReference type="Proteomes" id="UP000177996">
    <property type="component" value="Unassembled WGS sequence"/>
</dbReference>
<dbReference type="STRING" id="1798661.A3D65_04105"/>
<evidence type="ECO:0000256" key="2">
    <source>
        <dbReference type="RuleBase" id="RU004135"/>
    </source>
</evidence>
<dbReference type="UniPathway" id="UPA00219"/>
<dbReference type="InterPro" id="IPR004101">
    <property type="entry name" value="Mur_ligase_C"/>
</dbReference>
<keyword evidence="2" id="KW-0133">Cell shape</keyword>
<feature type="domain" description="Mur ligase C-terminal" evidence="5">
    <location>
        <begin position="252"/>
        <end position="364"/>
    </location>
</feature>
<evidence type="ECO:0000256" key="3">
    <source>
        <dbReference type="SAM" id="MobiDB-lite"/>
    </source>
</evidence>
<evidence type="ECO:0000313" key="7">
    <source>
        <dbReference type="EMBL" id="OGZ08757.1"/>
    </source>
</evidence>
<dbReference type="Pfam" id="PF08245">
    <property type="entry name" value="Mur_ligase_M"/>
    <property type="match status" value="1"/>
</dbReference>
<dbReference type="NCBIfam" id="TIGR01085">
    <property type="entry name" value="murE"/>
    <property type="match status" value="1"/>
</dbReference>
<keyword evidence="4" id="KW-0472">Membrane</keyword>
<dbReference type="PANTHER" id="PTHR23135">
    <property type="entry name" value="MUR LIGASE FAMILY MEMBER"/>
    <property type="match status" value="1"/>
</dbReference>
<comment type="caution">
    <text evidence="7">The sequence shown here is derived from an EMBL/GenBank/DDBJ whole genome shotgun (WGS) entry which is preliminary data.</text>
</comment>
<feature type="transmembrane region" description="Helical" evidence="4">
    <location>
        <begin position="6"/>
        <end position="23"/>
    </location>
</feature>
<keyword evidence="2" id="KW-0131">Cell cycle</keyword>
<dbReference type="Gene3D" id="3.90.190.20">
    <property type="entry name" value="Mur ligase, C-terminal domain"/>
    <property type="match status" value="1"/>
</dbReference>
<protein>
    <recommendedName>
        <fullName evidence="9">UDP-N-acetylmuramoyl-L-alanyl-D-glutamate--2, 6-diaminopimelate ligase</fullName>
    </recommendedName>
</protein>
<dbReference type="InterPro" id="IPR036565">
    <property type="entry name" value="Mur-like_cat_sf"/>
</dbReference>
<keyword evidence="2" id="KW-0573">Peptidoglycan synthesis</keyword>
<comment type="subcellular location">
    <subcellularLocation>
        <location evidence="2">Cytoplasm</location>
    </subcellularLocation>
</comment>
<evidence type="ECO:0000256" key="4">
    <source>
        <dbReference type="SAM" id="Phobius"/>
    </source>
</evidence>
<dbReference type="GO" id="GO:0005524">
    <property type="term" value="F:ATP binding"/>
    <property type="evidence" value="ECO:0007669"/>
    <property type="project" value="InterPro"/>
</dbReference>
<evidence type="ECO:0000313" key="8">
    <source>
        <dbReference type="Proteomes" id="UP000177996"/>
    </source>
</evidence>
<sequence>MYRFSQPAYHYFLALLGAIVYRFPSRKLTVIMVTGTKGKTSTAELLNSIFEANGATTALLGTLRFKIGAESERNMRKMTVPGRLFVQHFLRKSVDAGCTHAIIEMTSEGARQYRHYFIDMDALIFTNLAPEHIESHGSYENYRDAKLSIARALARSSKSQRFMVANADDKEGEKFARTPNVTPIPFRLKDSDPVIVDDKHVELTFRGVRVNSPLPGIFNAYNILAAAMCASMFGVPPNIVAAGVARTTRIEGRMERIEEGQAFPVIVDYAHTPDSLEQAYKTFPCHEKICVLGNTGGGRDTWKRPIMGEIADNYCAKVILTNEDPYDEDPQKILEEMRAGFTKQKTETILDRRLAIRHALEIAQGLTLQQGFRPSPSMLKTSSESLTNSSVLKHSAEHPQGQNVAVLITGKGTDPFIMGPNGTKEPWDDRTVAREELQKLLGV</sequence>
<keyword evidence="4" id="KW-1133">Transmembrane helix</keyword>
<feature type="region of interest" description="Disordered" evidence="3">
    <location>
        <begin position="373"/>
        <end position="398"/>
    </location>
</feature>
<dbReference type="GO" id="GO:0008360">
    <property type="term" value="P:regulation of cell shape"/>
    <property type="evidence" value="ECO:0007669"/>
    <property type="project" value="UniProtKB-KW"/>
</dbReference>
<dbReference type="GO" id="GO:0051301">
    <property type="term" value="P:cell division"/>
    <property type="evidence" value="ECO:0007669"/>
    <property type="project" value="UniProtKB-KW"/>
</dbReference>
<keyword evidence="4" id="KW-0812">Transmembrane</keyword>
<feature type="compositionally biased region" description="Polar residues" evidence="3">
    <location>
        <begin position="373"/>
        <end position="392"/>
    </location>
</feature>
<gene>
    <name evidence="7" type="ORF">A3D65_04105</name>
</gene>
<dbReference type="GO" id="GO:0009252">
    <property type="term" value="P:peptidoglycan biosynthetic process"/>
    <property type="evidence" value="ECO:0007669"/>
    <property type="project" value="UniProtKB-UniPathway"/>
</dbReference>
<dbReference type="AlphaFoldDB" id="A0A1G2D5D8"/>
<dbReference type="Gene3D" id="3.40.1190.10">
    <property type="entry name" value="Mur-like, catalytic domain"/>
    <property type="match status" value="1"/>
</dbReference>
<proteinExistence type="inferred from homology"/>
<dbReference type="InterPro" id="IPR036615">
    <property type="entry name" value="Mur_ligase_C_dom_sf"/>
</dbReference>
<dbReference type="InterPro" id="IPR005761">
    <property type="entry name" value="UDP-N-AcMur-Glu-dNH2Pim_ligase"/>
</dbReference>
<reference evidence="7 8" key="1">
    <citation type="journal article" date="2016" name="Nat. Commun.">
        <title>Thousands of microbial genomes shed light on interconnected biogeochemical processes in an aquifer system.</title>
        <authorList>
            <person name="Anantharaman K."/>
            <person name="Brown C.T."/>
            <person name="Hug L.A."/>
            <person name="Sharon I."/>
            <person name="Castelle C.J."/>
            <person name="Probst A.J."/>
            <person name="Thomas B.C."/>
            <person name="Singh A."/>
            <person name="Wilkins M.J."/>
            <person name="Karaoz U."/>
            <person name="Brodie E.L."/>
            <person name="Williams K.H."/>
            <person name="Hubbard S.S."/>
            <person name="Banfield J.F."/>
        </authorList>
    </citation>
    <scope>NUCLEOTIDE SEQUENCE [LARGE SCALE GENOMIC DNA]</scope>
</reference>
<evidence type="ECO:0000259" key="5">
    <source>
        <dbReference type="Pfam" id="PF02875"/>
    </source>
</evidence>
<dbReference type="GO" id="GO:0005737">
    <property type="term" value="C:cytoplasm"/>
    <property type="evidence" value="ECO:0007669"/>
    <property type="project" value="UniProtKB-SubCell"/>
</dbReference>
<dbReference type="GO" id="GO:0071555">
    <property type="term" value="P:cell wall organization"/>
    <property type="evidence" value="ECO:0007669"/>
    <property type="project" value="UniProtKB-KW"/>
</dbReference>
<dbReference type="SUPFAM" id="SSF53623">
    <property type="entry name" value="MurD-like peptide ligases, catalytic domain"/>
    <property type="match status" value="1"/>
</dbReference>
<accession>A0A1G2D5D8</accession>
<evidence type="ECO:0000256" key="1">
    <source>
        <dbReference type="ARBA" id="ARBA00005898"/>
    </source>
</evidence>
<comment type="similarity">
    <text evidence="1">Belongs to the MurCDEF family. MurE subfamily.</text>
</comment>
<name>A0A1G2D5D8_9BACT</name>
<dbReference type="EMBL" id="MHLL01000028">
    <property type="protein sequence ID" value="OGZ08757.1"/>
    <property type="molecule type" value="Genomic_DNA"/>
</dbReference>
<feature type="domain" description="Mur ligase central" evidence="6">
    <location>
        <begin position="33"/>
        <end position="230"/>
    </location>
</feature>